<name>A0A418PZN6_9SPHN</name>
<dbReference type="RefSeq" id="WP_147416722.1">
    <property type="nucleotide sequence ID" value="NZ_QXTF01000002.1"/>
</dbReference>
<dbReference type="Proteomes" id="UP000285023">
    <property type="component" value="Unassembled WGS sequence"/>
</dbReference>
<comment type="caution">
    <text evidence="2">The sequence shown here is derived from an EMBL/GenBank/DDBJ whole genome shotgun (WGS) entry which is preliminary data.</text>
</comment>
<dbReference type="PRINTS" id="PR01217">
    <property type="entry name" value="PRICHEXTENSN"/>
</dbReference>
<feature type="compositionally biased region" description="Basic and acidic residues" evidence="1">
    <location>
        <begin position="128"/>
        <end position="138"/>
    </location>
</feature>
<dbReference type="EMBL" id="QXTF01000002">
    <property type="protein sequence ID" value="RIX29073.1"/>
    <property type="molecule type" value="Genomic_DNA"/>
</dbReference>
<gene>
    <name evidence="2" type="ORF">D3M59_07040</name>
</gene>
<protein>
    <recommendedName>
        <fullName evidence="4">Cell envelope biogenesis protein TolA</fullName>
    </recommendedName>
</protein>
<evidence type="ECO:0000313" key="3">
    <source>
        <dbReference type="Proteomes" id="UP000285023"/>
    </source>
</evidence>
<proteinExistence type="predicted"/>
<reference evidence="2 3" key="1">
    <citation type="submission" date="2018-09" db="EMBL/GenBank/DDBJ databases">
        <title>Sphingomonas sp. DAC4.</title>
        <authorList>
            <person name="Seo T."/>
        </authorList>
    </citation>
    <scope>NUCLEOTIDE SEQUENCE [LARGE SCALE GENOMIC DNA]</scope>
    <source>
        <strain evidence="2 3">DAC4</strain>
    </source>
</reference>
<feature type="region of interest" description="Disordered" evidence="1">
    <location>
        <begin position="53"/>
        <end position="155"/>
    </location>
</feature>
<dbReference type="Gene3D" id="3.30.1150.10">
    <property type="match status" value="1"/>
</dbReference>
<evidence type="ECO:0000256" key="1">
    <source>
        <dbReference type="SAM" id="MobiDB-lite"/>
    </source>
</evidence>
<dbReference type="AlphaFoldDB" id="A0A418PZN6"/>
<accession>A0A418PZN6</accession>
<organism evidence="2 3">
    <name type="scientific">Sphingomonas edaphi</name>
    <dbReference type="NCBI Taxonomy" id="2315689"/>
    <lineage>
        <taxon>Bacteria</taxon>
        <taxon>Pseudomonadati</taxon>
        <taxon>Pseudomonadota</taxon>
        <taxon>Alphaproteobacteria</taxon>
        <taxon>Sphingomonadales</taxon>
        <taxon>Sphingomonadaceae</taxon>
        <taxon>Sphingomonas</taxon>
    </lineage>
</organism>
<feature type="compositionally biased region" description="Pro residues" evidence="1">
    <location>
        <begin position="76"/>
        <end position="122"/>
    </location>
</feature>
<keyword evidence="3" id="KW-1185">Reference proteome</keyword>
<evidence type="ECO:0000313" key="2">
    <source>
        <dbReference type="EMBL" id="RIX29073.1"/>
    </source>
</evidence>
<evidence type="ECO:0008006" key="4">
    <source>
        <dbReference type="Google" id="ProtNLM"/>
    </source>
</evidence>
<dbReference type="OrthoDB" id="7161229at2"/>
<sequence length="264" mass="28022">MDRAELIGTGAALAFHVALIGALTLSLAQVHSTPEPPSMEVEFVDEVGLESTAPTSIATPPPVAQAPETGPAEPNVVPPPPTPVPLPQPRITPAPQRPAPAVRPAPPRQTKPAPAKPAPSRPAPRVSRIGDDFLKGIESDDLSPRSGPAKPAAPAYNATARASIGQSIIRQAQRCANRQPFLGEGANKVRLTVNLKLNRSGRLARPPAILGTRGDADDVAKYGDLLEDQVRRIFAECSPFRLPADLYDTPNGGWNDFTFTYRVD</sequence>